<dbReference type="Pfam" id="PF08240">
    <property type="entry name" value="ADH_N"/>
    <property type="match status" value="1"/>
</dbReference>
<dbReference type="EMBL" id="JADIXZ010000008">
    <property type="protein sequence ID" value="MBK6302200.1"/>
    <property type="molecule type" value="Genomic_DNA"/>
</dbReference>
<dbReference type="PANTHER" id="PTHR44013:SF1">
    <property type="entry name" value="ZINC-TYPE ALCOHOL DEHYDROGENASE-LIKE PROTEIN C16A3.02C"/>
    <property type="match status" value="1"/>
</dbReference>
<gene>
    <name evidence="2" type="ORF">IPF40_14580</name>
</gene>
<dbReference type="SMART" id="SM00829">
    <property type="entry name" value="PKS_ER"/>
    <property type="match status" value="1"/>
</dbReference>
<accession>A0A934X861</accession>
<proteinExistence type="predicted"/>
<dbReference type="CDD" id="cd08267">
    <property type="entry name" value="MDR1"/>
    <property type="match status" value="1"/>
</dbReference>
<protein>
    <submittedName>
        <fullName evidence="2">NAD(P)-dependent alcohol dehydrogenase</fullName>
    </submittedName>
</protein>
<dbReference type="Proteomes" id="UP000718281">
    <property type="component" value="Unassembled WGS sequence"/>
</dbReference>
<comment type="caution">
    <text evidence="2">The sequence shown here is derived from an EMBL/GenBank/DDBJ whole genome shotgun (WGS) entry which is preliminary data.</text>
</comment>
<evidence type="ECO:0000313" key="3">
    <source>
        <dbReference type="Proteomes" id="UP000718281"/>
    </source>
</evidence>
<dbReference type="SUPFAM" id="SSF51735">
    <property type="entry name" value="NAD(P)-binding Rossmann-fold domains"/>
    <property type="match status" value="1"/>
</dbReference>
<dbReference type="Pfam" id="PF13602">
    <property type="entry name" value="ADH_zinc_N_2"/>
    <property type="match status" value="1"/>
</dbReference>
<dbReference type="Gene3D" id="3.40.50.720">
    <property type="entry name" value="NAD(P)-binding Rossmann-like Domain"/>
    <property type="match status" value="1"/>
</dbReference>
<feature type="domain" description="Enoyl reductase (ER)" evidence="1">
    <location>
        <begin position="10"/>
        <end position="323"/>
    </location>
</feature>
<evidence type="ECO:0000259" key="1">
    <source>
        <dbReference type="SMART" id="SM00829"/>
    </source>
</evidence>
<dbReference type="GO" id="GO:0008270">
    <property type="term" value="F:zinc ion binding"/>
    <property type="evidence" value="ECO:0007669"/>
    <property type="project" value="InterPro"/>
</dbReference>
<name>A0A934X861_9MICO</name>
<dbReference type="InterPro" id="IPR013154">
    <property type="entry name" value="ADH-like_N"/>
</dbReference>
<dbReference type="GO" id="GO:0016491">
    <property type="term" value="F:oxidoreductase activity"/>
    <property type="evidence" value="ECO:0007669"/>
    <property type="project" value="InterPro"/>
</dbReference>
<dbReference type="InterPro" id="IPR052733">
    <property type="entry name" value="Chloroplast_QOR"/>
</dbReference>
<dbReference type="SUPFAM" id="SSF50129">
    <property type="entry name" value="GroES-like"/>
    <property type="match status" value="1"/>
</dbReference>
<dbReference type="Gene3D" id="3.90.180.10">
    <property type="entry name" value="Medium-chain alcohol dehydrogenases, catalytic domain"/>
    <property type="match status" value="1"/>
</dbReference>
<sequence>MRAAVQDRYGSPETVLEIREFPVPVLGTGEVLVKVAAASVNALDWHFTTGLPMFARASLGLRRPRRTTPGVDVAGTVVAVGPDVSRWQPGDEVFGQVRGGGFAEFVAAPADSLVHRPDEVDVHDAATLGVAAQTALQGLRDWGQLQPGQRVLINGGSGGVGTFAVQLAKILGAGHVTAVCSTANVETARRLGADTVVDYLVEDHSATSERYDLFFDNAGTWSLGRCRRVLRPGGTYVMVTAPKSPWLHPLPRLLAAPAAFLFSGRRAVAGRTAQHLPADVELLRDLVSSGALRPVMDRQYRLDDVGEALEQQGRFHARGKSLILP</sequence>
<dbReference type="InterPro" id="IPR020843">
    <property type="entry name" value="ER"/>
</dbReference>
<dbReference type="InterPro" id="IPR002364">
    <property type="entry name" value="Quin_OxRdtase/zeta-crystal_CS"/>
</dbReference>
<dbReference type="AlphaFoldDB" id="A0A934X861"/>
<organism evidence="2 3">
    <name type="scientific">Candidatus Phosphoribacter hodrii</name>
    <dbReference type="NCBI Taxonomy" id="2953743"/>
    <lineage>
        <taxon>Bacteria</taxon>
        <taxon>Bacillati</taxon>
        <taxon>Actinomycetota</taxon>
        <taxon>Actinomycetes</taxon>
        <taxon>Micrococcales</taxon>
        <taxon>Dermatophilaceae</taxon>
        <taxon>Candidatus Phosphoribacter</taxon>
    </lineage>
</organism>
<dbReference type="PROSITE" id="PS01162">
    <property type="entry name" value="QOR_ZETA_CRYSTAL"/>
    <property type="match status" value="1"/>
</dbReference>
<reference evidence="2 3" key="1">
    <citation type="submission" date="2020-10" db="EMBL/GenBank/DDBJ databases">
        <title>Connecting structure to function with the recovery of over 1000 high-quality activated sludge metagenome-assembled genomes encoding full-length rRNA genes using long-read sequencing.</title>
        <authorList>
            <person name="Singleton C.M."/>
            <person name="Petriglieri F."/>
            <person name="Kristensen J.M."/>
            <person name="Kirkegaard R.H."/>
            <person name="Michaelsen T.Y."/>
            <person name="Andersen M.H."/>
            <person name="Karst S.M."/>
            <person name="Dueholm M.S."/>
            <person name="Nielsen P.H."/>
            <person name="Albertsen M."/>
        </authorList>
    </citation>
    <scope>NUCLEOTIDE SEQUENCE [LARGE SCALE GENOMIC DNA]</scope>
    <source>
        <strain evidence="2">AalE_18-Q3-R2-46_BAT3C.188</strain>
    </source>
</reference>
<dbReference type="InterPro" id="IPR011032">
    <property type="entry name" value="GroES-like_sf"/>
</dbReference>
<dbReference type="InterPro" id="IPR036291">
    <property type="entry name" value="NAD(P)-bd_dom_sf"/>
</dbReference>
<dbReference type="PANTHER" id="PTHR44013">
    <property type="entry name" value="ZINC-TYPE ALCOHOL DEHYDROGENASE-LIKE PROTEIN C16A3.02C"/>
    <property type="match status" value="1"/>
</dbReference>
<evidence type="ECO:0000313" key="2">
    <source>
        <dbReference type="EMBL" id="MBK6302200.1"/>
    </source>
</evidence>